<feature type="signal peptide" evidence="1">
    <location>
        <begin position="1"/>
        <end position="17"/>
    </location>
</feature>
<proteinExistence type="evidence at transcript level"/>
<sequence length="107" mass="11901">MLIVLVAVALILPAFQGDGFLFGIQSPFHCLEFTQPALTLYCNLYGSKYLGGRHRTKCQVTCSGPPKTLGLPKELCPAGGLTCDENLKSKFDEWMTELQRRKNMTCE</sequence>
<accession>Q4PN94</accession>
<evidence type="ECO:0000256" key="1">
    <source>
        <dbReference type="SAM" id="SignalP"/>
    </source>
</evidence>
<reference evidence="2" key="1">
    <citation type="submission" date="2005-05" db="EMBL/GenBank/DDBJ databases">
        <authorList>
            <person name="Tseng H.-P."/>
            <person name="Hseu T.-H."/>
            <person name="Buhler D.R."/>
            <person name="Wang W.-D."/>
            <person name="Tsai H.-L."/>
            <person name="Hu C.-H."/>
        </authorList>
    </citation>
    <scope>NUCLEOTIDE SEQUENCE</scope>
    <source>
        <strain evidence="2">IS-18-24-clu24</strain>
        <tissue evidence="2">Salivary glands</tissue>
    </source>
</reference>
<evidence type="ECO:0000313" key="2">
    <source>
        <dbReference type="EMBL" id="AAY66516.1"/>
    </source>
</evidence>
<organism evidence="2">
    <name type="scientific">Ixodes scapularis</name>
    <name type="common">Black-legged tick</name>
    <name type="synonym">Deer tick</name>
    <dbReference type="NCBI Taxonomy" id="6945"/>
    <lineage>
        <taxon>Eukaryota</taxon>
        <taxon>Metazoa</taxon>
        <taxon>Ecdysozoa</taxon>
        <taxon>Arthropoda</taxon>
        <taxon>Chelicerata</taxon>
        <taxon>Arachnida</taxon>
        <taxon>Acari</taxon>
        <taxon>Parasitiformes</taxon>
        <taxon>Ixodida</taxon>
        <taxon>Ixodoidea</taxon>
        <taxon>Ixodidae</taxon>
        <taxon>Ixodinae</taxon>
        <taxon>Ixodes</taxon>
    </lineage>
</organism>
<protein>
    <submittedName>
        <fullName evidence="2">Putative secreted salivary protein</fullName>
    </submittedName>
</protein>
<feature type="chain" id="PRO_5004241620" evidence="1">
    <location>
        <begin position="18"/>
        <end position="107"/>
    </location>
</feature>
<keyword evidence="1" id="KW-0732">Signal</keyword>
<dbReference type="AlphaFoldDB" id="Q4PN94"/>
<reference evidence="2" key="2">
    <citation type="journal article" date="2006" name="Insect Biochem. Mol. Biol.">
        <title>An annotated catalog of salivary gland transcripts from Ixodes scapularis ticks.</title>
        <authorList>
            <person name="Ribeiro J.M."/>
            <person name="Alarcon-Chaidez F."/>
            <person name="Francischetti I.M."/>
            <person name="Mans B.J."/>
            <person name="Mather T.N."/>
            <person name="Valenzuela J.G."/>
            <person name="Wikel S.K."/>
        </authorList>
    </citation>
    <scope>NUCLEOTIDE SEQUENCE</scope>
    <source>
        <strain evidence="2">IS-18-24-clu24</strain>
        <tissue evidence="2">Salivary glands</tissue>
    </source>
</reference>
<dbReference type="VEuPathDB" id="VectorBase:ISCP_000220"/>
<name>Q4PN94_IXOSC</name>
<dbReference type="EMBL" id="DQ065879">
    <property type="protein sequence ID" value="AAY66516.1"/>
    <property type="molecule type" value="mRNA"/>
</dbReference>